<name>A0A316UDG0_9BASI</name>
<dbReference type="GO" id="GO:0006886">
    <property type="term" value="P:intracellular protein transport"/>
    <property type="evidence" value="ECO:0007669"/>
    <property type="project" value="InterPro"/>
</dbReference>
<keyword evidence="3" id="KW-0813">Transport</keyword>
<feature type="region of interest" description="Disordered" evidence="6">
    <location>
        <begin position="822"/>
        <end position="912"/>
    </location>
</feature>
<dbReference type="InterPro" id="IPR026739">
    <property type="entry name" value="AP_beta"/>
</dbReference>
<dbReference type="InterPro" id="IPR011989">
    <property type="entry name" value="ARM-like"/>
</dbReference>
<evidence type="ECO:0000256" key="4">
    <source>
        <dbReference type="ARBA" id="ARBA00022927"/>
    </source>
</evidence>
<dbReference type="GeneID" id="37010836"/>
<feature type="domain" description="Clathrin/coatomer adaptor adaptin-like N-terminal" evidence="7">
    <location>
        <begin position="11"/>
        <end position="424"/>
    </location>
</feature>
<reference evidence="8 9" key="1">
    <citation type="journal article" date="2018" name="Mol. Biol. Evol.">
        <title>Broad Genomic Sampling Reveals a Smut Pathogenic Ancestry of the Fungal Clade Ustilaginomycotina.</title>
        <authorList>
            <person name="Kijpornyongpan T."/>
            <person name="Mondo S.J."/>
            <person name="Barry K."/>
            <person name="Sandor L."/>
            <person name="Lee J."/>
            <person name="Lipzen A."/>
            <person name="Pangilinan J."/>
            <person name="LaButti K."/>
            <person name="Hainaut M."/>
            <person name="Henrissat B."/>
            <person name="Grigoriev I.V."/>
            <person name="Spatafora J.W."/>
            <person name="Aime M.C."/>
        </authorList>
    </citation>
    <scope>NUCLEOTIDE SEQUENCE [LARGE SCALE GENOMIC DNA]</scope>
    <source>
        <strain evidence="8 9">MCA 4718</strain>
    </source>
</reference>
<dbReference type="InterPro" id="IPR016024">
    <property type="entry name" value="ARM-type_fold"/>
</dbReference>
<dbReference type="SUPFAM" id="SSF48371">
    <property type="entry name" value="ARM repeat"/>
    <property type="match status" value="1"/>
</dbReference>
<dbReference type="EMBL" id="KZ819322">
    <property type="protein sequence ID" value="PWN23239.1"/>
    <property type="molecule type" value="Genomic_DNA"/>
</dbReference>
<dbReference type="Pfam" id="PF01602">
    <property type="entry name" value="Adaptin_N"/>
    <property type="match status" value="1"/>
</dbReference>
<dbReference type="GO" id="GO:0030117">
    <property type="term" value="C:membrane coat"/>
    <property type="evidence" value="ECO:0007669"/>
    <property type="project" value="InterPro"/>
</dbReference>
<evidence type="ECO:0000259" key="7">
    <source>
        <dbReference type="Pfam" id="PF01602"/>
    </source>
</evidence>
<feature type="compositionally biased region" description="Low complexity" evidence="6">
    <location>
        <begin position="869"/>
        <end position="881"/>
    </location>
</feature>
<evidence type="ECO:0000256" key="1">
    <source>
        <dbReference type="ARBA" id="ARBA00004308"/>
    </source>
</evidence>
<dbReference type="STRING" id="1684307.A0A316UDG0"/>
<accession>A0A316UDG0</accession>
<keyword evidence="4" id="KW-0653">Protein transport</keyword>
<keyword evidence="9" id="KW-1185">Reference proteome</keyword>
<dbReference type="Gene3D" id="1.25.10.10">
    <property type="entry name" value="Leucine-rich Repeat Variant"/>
    <property type="match status" value="1"/>
</dbReference>
<dbReference type="InterPro" id="IPR002553">
    <property type="entry name" value="Clathrin/coatomer_adapt-like_N"/>
</dbReference>
<evidence type="ECO:0000256" key="6">
    <source>
        <dbReference type="SAM" id="MobiDB-lite"/>
    </source>
</evidence>
<feature type="compositionally biased region" description="Acidic residues" evidence="6">
    <location>
        <begin position="824"/>
        <end position="868"/>
    </location>
</feature>
<organism evidence="8 9">
    <name type="scientific">Pseudomicrostroma glucosiphilum</name>
    <dbReference type="NCBI Taxonomy" id="1684307"/>
    <lineage>
        <taxon>Eukaryota</taxon>
        <taxon>Fungi</taxon>
        <taxon>Dikarya</taxon>
        <taxon>Basidiomycota</taxon>
        <taxon>Ustilaginomycotina</taxon>
        <taxon>Exobasidiomycetes</taxon>
        <taxon>Microstromatales</taxon>
        <taxon>Microstromatales incertae sedis</taxon>
        <taxon>Pseudomicrostroma</taxon>
    </lineage>
</organism>
<gene>
    <name evidence="8" type="ORF">BCV69DRAFT_112898</name>
</gene>
<evidence type="ECO:0000313" key="9">
    <source>
        <dbReference type="Proteomes" id="UP000245942"/>
    </source>
</evidence>
<dbReference type="GO" id="GO:0012505">
    <property type="term" value="C:endomembrane system"/>
    <property type="evidence" value="ECO:0007669"/>
    <property type="project" value="UniProtKB-SubCell"/>
</dbReference>
<keyword evidence="5" id="KW-0472">Membrane</keyword>
<sequence>MISKSLPASNHLFPSVLKLTSAQSLQVKTLVYLVTLRLAPSQPDIALLSINSFQRDLSDSSPLIRGMSLRVLSGLGVKMAAPLMEMAIAKGVRDPSFYVRRIAADALGKCFELASSTLPSLLPHLSSLLGDRHPSVLGSALLAFNCTVPDRYDLLHRHFRRICHGLVDIDEWNQTVTLRVLAGYARTYLRQPSAEETRTVLEAKAEKVVAGRSKWGAGLDKDLELLLSKAEPLLLSRNSAVVLSTAHLYLTLLPIDSPRQQDLVQPLLRLLRGHPSQAHVVLLFIRRFLSLRPELFNSHSLSFLPLTSISDEPCYITEQKLSILVDLAIANPSKSSIKFTKVELDNAALYRSEASIVICAVRGLGRLLSSIPPPALSSASPQLVEDCTETLLTVLKERSGNKTGDSVVSAAMDVLRLLIKARAEQPQASDASGSHVMDSAATAHILYRLSALLFKANDKLEMLPSDGGSMSIASLVGRTSIADGSGRASIYWLLGHFCRQELKVRRETSLSGAEQLKTLAEVVLPDILRKGCLNFGKESSQAKLALLTLSAKLHVFLPTTDAPLSVVASVAQLHSYLLQLARFDLTYDVRDRARYYKNLTAGVNASIGQANGAHEATEAAETNAEDTQGVASAGGVRLRREQVLLVLFGDRASLPKDSETLIASVPTSSNSRSLDPARSLDPLELLSSAAGHGVDTSSEEYEGSLPAWAADQSQLPPASVREPTTPPSNANTATSLSNSSAGFGFGAGPASAVRSISSSDSAALPAITSVTRGPSSARVVLTPTNLASDRSNASSPALGGSTAAAAGALGAAKQGKGKYKDLDDFLNEATESESEESSSEGEEDDDVESIGEENEESSEEEEEEEEEGAAASAGAALSSSSSEDEDDSSDDDEPARRSGARPLLPEQNEWAM</sequence>
<dbReference type="GO" id="GO:0016192">
    <property type="term" value="P:vesicle-mediated transport"/>
    <property type="evidence" value="ECO:0007669"/>
    <property type="project" value="InterPro"/>
</dbReference>
<dbReference type="OrthoDB" id="10254310at2759"/>
<protein>
    <submittedName>
        <fullName evidence="8">ARM repeat-containing protein</fullName>
    </submittedName>
</protein>
<evidence type="ECO:0000313" key="8">
    <source>
        <dbReference type="EMBL" id="PWN23239.1"/>
    </source>
</evidence>
<proteinExistence type="inferred from homology"/>
<evidence type="ECO:0000256" key="2">
    <source>
        <dbReference type="ARBA" id="ARBA00006613"/>
    </source>
</evidence>
<feature type="compositionally biased region" description="Acidic residues" evidence="6">
    <location>
        <begin position="882"/>
        <end position="893"/>
    </location>
</feature>
<feature type="region of interest" description="Disordered" evidence="6">
    <location>
        <begin position="712"/>
        <end position="735"/>
    </location>
</feature>
<evidence type="ECO:0000256" key="3">
    <source>
        <dbReference type="ARBA" id="ARBA00022448"/>
    </source>
</evidence>
<dbReference type="AlphaFoldDB" id="A0A316UDG0"/>
<dbReference type="RefSeq" id="XP_025350399.1">
    <property type="nucleotide sequence ID" value="XM_025489102.1"/>
</dbReference>
<dbReference type="Proteomes" id="UP000245942">
    <property type="component" value="Unassembled WGS sequence"/>
</dbReference>
<comment type="similarity">
    <text evidence="2">Belongs to the adaptor complexes large subunit family.</text>
</comment>
<comment type="subcellular location">
    <subcellularLocation>
        <location evidence="1">Endomembrane system</location>
    </subcellularLocation>
</comment>
<evidence type="ECO:0000256" key="5">
    <source>
        <dbReference type="ARBA" id="ARBA00023136"/>
    </source>
</evidence>
<dbReference type="PANTHER" id="PTHR11134">
    <property type="entry name" value="ADAPTOR COMPLEX SUBUNIT BETA FAMILY MEMBER"/>
    <property type="match status" value="1"/>
</dbReference>